<dbReference type="Proteomes" id="UP000683925">
    <property type="component" value="Unassembled WGS sequence"/>
</dbReference>
<organism evidence="6 7">
    <name type="scientific">Paramecium octaurelia</name>
    <dbReference type="NCBI Taxonomy" id="43137"/>
    <lineage>
        <taxon>Eukaryota</taxon>
        <taxon>Sar</taxon>
        <taxon>Alveolata</taxon>
        <taxon>Ciliophora</taxon>
        <taxon>Intramacronucleata</taxon>
        <taxon>Oligohymenophorea</taxon>
        <taxon>Peniculida</taxon>
        <taxon>Parameciidae</taxon>
        <taxon>Paramecium</taxon>
    </lineage>
</organism>
<proteinExistence type="predicted"/>
<reference evidence="6" key="1">
    <citation type="submission" date="2021-01" db="EMBL/GenBank/DDBJ databases">
        <authorList>
            <consortium name="Genoscope - CEA"/>
            <person name="William W."/>
        </authorList>
    </citation>
    <scope>NUCLEOTIDE SEQUENCE</scope>
</reference>
<dbReference type="PANTHER" id="PTHR45931">
    <property type="entry name" value="SI:CH211-59O9.10"/>
    <property type="match status" value="1"/>
</dbReference>
<feature type="domain" description="RING-type" evidence="5">
    <location>
        <begin position="173"/>
        <end position="212"/>
    </location>
</feature>
<dbReference type="GO" id="GO:0061630">
    <property type="term" value="F:ubiquitin protein ligase activity"/>
    <property type="evidence" value="ECO:0007669"/>
    <property type="project" value="TreeGrafter"/>
</dbReference>
<evidence type="ECO:0000256" key="1">
    <source>
        <dbReference type="ARBA" id="ARBA00022723"/>
    </source>
</evidence>
<evidence type="ECO:0000313" key="6">
    <source>
        <dbReference type="EMBL" id="CAD8187051.1"/>
    </source>
</evidence>
<evidence type="ECO:0000313" key="7">
    <source>
        <dbReference type="Proteomes" id="UP000683925"/>
    </source>
</evidence>
<gene>
    <name evidence="6" type="ORF">POCTA_138.1.T0890084</name>
</gene>
<dbReference type="InterPro" id="IPR051834">
    <property type="entry name" value="RING_finger_E3_ligase"/>
</dbReference>
<keyword evidence="1" id="KW-0479">Metal-binding</keyword>
<dbReference type="EMBL" id="CAJJDP010000088">
    <property type="protein sequence ID" value="CAD8187051.1"/>
    <property type="molecule type" value="Genomic_DNA"/>
</dbReference>
<dbReference type="SMART" id="SM00184">
    <property type="entry name" value="RING"/>
    <property type="match status" value="1"/>
</dbReference>
<keyword evidence="7" id="KW-1185">Reference proteome</keyword>
<dbReference type="Pfam" id="PF13639">
    <property type="entry name" value="zf-RING_2"/>
    <property type="match status" value="1"/>
</dbReference>
<dbReference type="PANTHER" id="PTHR45931:SF3">
    <property type="entry name" value="RING ZINC FINGER-CONTAINING PROTEIN"/>
    <property type="match status" value="1"/>
</dbReference>
<evidence type="ECO:0000256" key="3">
    <source>
        <dbReference type="ARBA" id="ARBA00022833"/>
    </source>
</evidence>
<dbReference type="InterPro" id="IPR011016">
    <property type="entry name" value="Znf_RING-CH"/>
</dbReference>
<name>A0A8S1WDG6_PAROT</name>
<dbReference type="OMA" id="YICLEDI"/>
<evidence type="ECO:0000256" key="2">
    <source>
        <dbReference type="ARBA" id="ARBA00022771"/>
    </source>
</evidence>
<sequence length="216" mass="25252">MIQNSIDNTSVAIQHLEDQSPDLQNQQSDEQVHQSSEYNAINQPIDQLDQNSGQQVEALQQVEYFDPLDYEIVYCPYCDYGMIRKAYWIHVNLCEEQLSHPNLVEQECQQCREMIVRQYLNDHLEVCPFNFHAEVNCPYCNTLIIKAWLQEHLAECNGFQVQQLREIQGIANCQICQEDIIQDQSVLNCSHSFHEDCLQKWLKIKKTCPVCKSIQV</sequence>
<evidence type="ECO:0000259" key="5">
    <source>
        <dbReference type="PROSITE" id="PS50089"/>
    </source>
</evidence>
<dbReference type="InterPro" id="IPR001841">
    <property type="entry name" value="Znf_RING"/>
</dbReference>
<evidence type="ECO:0000256" key="4">
    <source>
        <dbReference type="PROSITE-ProRule" id="PRU00175"/>
    </source>
</evidence>
<protein>
    <recommendedName>
        <fullName evidence="5">RING-type domain-containing protein</fullName>
    </recommendedName>
</protein>
<dbReference type="GO" id="GO:0008270">
    <property type="term" value="F:zinc ion binding"/>
    <property type="evidence" value="ECO:0007669"/>
    <property type="project" value="UniProtKB-KW"/>
</dbReference>
<dbReference type="PROSITE" id="PS50089">
    <property type="entry name" value="ZF_RING_2"/>
    <property type="match status" value="1"/>
</dbReference>
<dbReference type="OrthoDB" id="438722at2759"/>
<keyword evidence="2 4" id="KW-0863">Zinc-finger</keyword>
<dbReference type="SMART" id="SM00744">
    <property type="entry name" value="RINGv"/>
    <property type="match status" value="1"/>
</dbReference>
<dbReference type="GO" id="GO:0006511">
    <property type="term" value="P:ubiquitin-dependent protein catabolic process"/>
    <property type="evidence" value="ECO:0007669"/>
    <property type="project" value="TreeGrafter"/>
</dbReference>
<dbReference type="GO" id="GO:0005634">
    <property type="term" value="C:nucleus"/>
    <property type="evidence" value="ECO:0007669"/>
    <property type="project" value="TreeGrafter"/>
</dbReference>
<accession>A0A8S1WDG6</accession>
<dbReference type="AlphaFoldDB" id="A0A8S1WDG6"/>
<comment type="caution">
    <text evidence="6">The sequence shown here is derived from an EMBL/GenBank/DDBJ whole genome shotgun (WGS) entry which is preliminary data.</text>
</comment>
<keyword evidence="3" id="KW-0862">Zinc</keyword>